<organism evidence="2 3">
    <name type="scientific">Fasciola hepatica</name>
    <name type="common">Liver fluke</name>
    <dbReference type="NCBI Taxonomy" id="6192"/>
    <lineage>
        <taxon>Eukaryota</taxon>
        <taxon>Metazoa</taxon>
        <taxon>Spiralia</taxon>
        <taxon>Lophotrochozoa</taxon>
        <taxon>Platyhelminthes</taxon>
        <taxon>Trematoda</taxon>
        <taxon>Digenea</taxon>
        <taxon>Plagiorchiida</taxon>
        <taxon>Echinostomata</taxon>
        <taxon>Echinostomatoidea</taxon>
        <taxon>Fasciolidae</taxon>
        <taxon>Fasciola</taxon>
    </lineage>
</organism>
<name>A0A4E0S1Q0_FASHE</name>
<evidence type="ECO:0008006" key="4">
    <source>
        <dbReference type="Google" id="ProtNLM"/>
    </source>
</evidence>
<dbReference type="EMBL" id="JXXN02001369">
    <property type="protein sequence ID" value="THD24920.1"/>
    <property type="molecule type" value="Genomic_DNA"/>
</dbReference>
<feature type="region of interest" description="Disordered" evidence="1">
    <location>
        <begin position="83"/>
        <end position="114"/>
    </location>
</feature>
<accession>A0A4E0S1Q0</accession>
<protein>
    <recommendedName>
        <fullName evidence="4">Prefoldin subunit</fullName>
    </recommendedName>
</protein>
<feature type="compositionally biased region" description="Polar residues" evidence="1">
    <location>
        <begin position="91"/>
        <end position="106"/>
    </location>
</feature>
<dbReference type="SUPFAM" id="SSF46579">
    <property type="entry name" value="Prefoldin"/>
    <property type="match status" value="1"/>
</dbReference>
<dbReference type="AlphaFoldDB" id="A0A4E0S1Q0"/>
<evidence type="ECO:0000313" key="2">
    <source>
        <dbReference type="EMBL" id="THD24920.1"/>
    </source>
</evidence>
<sequence length="114" mass="12842">MHGLIIFINFAVCLEEKNLMDLRTIAERTLQQQLHIKQVLLDELTQAAPNQPIYERLGGNVFLPTSRPLAINTCEHQINELKSSIDKGKNATEQPSGRQTRSSVNGLDNPKCKF</sequence>
<keyword evidence="3" id="KW-1185">Reference proteome</keyword>
<proteinExistence type="predicted"/>
<gene>
    <name evidence="2" type="ORF">D915_004227</name>
</gene>
<dbReference type="Proteomes" id="UP000230066">
    <property type="component" value="Unassembled WGS sequence"/>
</dbReference>
<evidence type="ECO:0000313" key="3">
    <source>
        <dbReference type="Proteomes" id="UP000230066"/>
    </source>
</evidence>
<reference evidence="2" key="1">
    <citation type="submission" date="2019-03" db="EMBL/GenBank/DDBJ databases">
        <title>Improved annotation for the trematode Fasciola hepatica.</title>
        <authorList>
            <person name="Choi Y.-J."/>
            <person name="Martin J."/>
            <person name="Mitreva M."/>
        </authorList>
    </citation>
    <scope>NUCLEOTIDE SEQUENCE [LARGE SCALE GENOMIC DNA]</scope>
</reference>
<comment type="caution">
    <text evidence="2">The sequence shown here is derived from an EMBL/GenBank/DDBJ whole genome shotgun (WGS) entry which is preliminary data.</text>
</comment>
<evidence type="ECO:0000256" key="1">
    <source>
        <dbReference type="SAM" id="MobiDB-lite"/>
    </source>
</evidence>